<name>A0A498CR85_9FIRM</name>
<reference evidence="3 4" key="1">
    <citation type="submission" date="2018-10" db="EMBL/GenBank/DDBJ databases">
        <title>Anaerotruncus faecis sp. nov., isolated from human feces.</title>
        <authorList>
            <person name="Wang Y.-J."/>
        </authorList>
    </citation>
    <scope>NUCLEOTIDE SEQUENCE [LARGE SCALE GENOMIC DNA]</scope>
    <source>
        <strain evidence="3 4">22A2-44</strain>
    </source>
</reference>
<evidence type="ECO:0008006" key="5">
    <source>
        <dbReference type="Google" id="ProtNLM"/>
    </source>
</evidence>
<keyword evidence="4" id="KW-1185">Reference proteome</keyword>
<dbReference type="AlphaFoldDB" id="A0A498CR85"/>
<keyword evidence="2" id="KW-0732">Signal</keyword>
<dbReference type="RefSeq" id="WP_121586131.1">
    <property type="nucleotide sequence ID" value="NZ_RCHT01000003.1"/>
</dbReference>
<gene>
    <name evidence="3" type="ORF">D4A47_03225</name>
</gene>
<keyword evidence="1" id="KW-0472">Membrane</keyword>
<evidence type="ECO:0000313" key="3">
    <source>
        <dbReference type="EMBL" id="RLL13496.1"/>
    </source>
</evidence>
<sequence length="165" mass="16732">MKRMNRVLAALLGCVLALCMGITALAAETDTGEPMGAPSHAESGGHGTKEAAAVGGLAEFERNPGNSFSASTRFYLRIENSPYIGPSGGGGGGDSVRVLVPLDLPDDLKLIDDLPIPLSIPNTGDGPLPAAAFALLAVSAALIAAAGCQSGGISHRGREDRTRPK</sequence>
<evidence type="ECO:0000256" key="1">
    <source>
        <dbReference type="SAM" id="Phobius"/>
    </source>
</evidence>
<organism evidence="3 4">
    <name type="scientific">Anaerotruncus massiliensis</name>
    <name type="common">ex Liu et al. 2021</name>
    <dbReference type="NCBI Taxonomy" id="2321404"/>
    <lineage>
        <taxon>Bacteria</taxon>
        <taxon>Bacillati</taxon>
        <taxon>Bacillota</taxon>
        <taxon>Clostridia</taxon>
        <taxon>Eubacteriales</taxon>
        <taxon>Oscillospiraceae</taxon>
        <taxon>Anaerotruncus</taxon>
    </lineage>
</organism>
<feature type="signal peptide" evidence="2">
    <location>
        <begin position="1"/>
        <end position="26"/>
    </location>
</feature>
<dbReference type="Proteomes" id="UP000276301">
    <property type="component" value="Unassembled WGS sequence"/>
</dbReference>
<evidence type="ECO:0000313" key="4">
    <source>
        <dbReference type="Proteomes" id="UP000276301"/>
    </source>
</evidence>
<feature type="chain" id="PRO_5019807788" description="LPXTG cell wall anchor domain-containing protein" evidence="2">
    <location>
        <begin position="27"/>
        <end position="165"/>
    </location>
</feature>
<keyword evidence="1" id="KW-0812">Transmembrane</keyword>
<evidence type="ECO:0000256" key="2">
    <source>
        <dbReference type="SAM" id="SignalP"/>
    </source>
</evidence>
<feature type="transmembrane region" description="Helical" evidence="1">
    <location>
        <begin position="128"/>
        <end position="148"/>
    </location>
</feature>
<comment type="caution">
    <text evidence="3">The sequence shown here is derived from an EMBL/GenBank/DDBJ whole genome shotgun (WGS) entry which is preliminary data.</text>
</comment>
<proteinExistence type="predicted"/>
<protein>
    <recommendedName>
        <fullName evidence="5">LPXTG cell wall anchor domain-containing protein</fullName>
    </recommendedName>
</protein>
<accession>A0A498CR85</accession>
<dbReference type="EMBL" id="RCHT01000003">
    <property type="protein sequence ID" value="RLL13496.1"/>
    <property type="molecule type" value="Genomic_DNA"/>
</dbReference>
<keyword evidence="1" id="KW-1133">Transmembrane helix</keyword>